<keyword evidence="1" id="KW-0597">Phosphoprotein</keyword>
<feature type="modified residue" description="4-aspartylphosphate" evidence="1">
    <location>
        <position position="70"/>
    </location>
</feature>
<dbReference type="PROSITE" id="PS50110">
    <property type="entry name" value="RESPONSE_REGULATORY"/>
    <property type="match status" value="1"/>
</dbReference>
<evidence type="ECO:0000259" key="2">
    <source>
        <dbReference type="PROSITE" id="PS50110"/>
    </source>
</evidence>
<protein>
    <submittedName>
        <fullName evidence="3">Response regulator receiver domain-containing protein</fullName>
    </submittedName>
</protein>
<feature type="domain" description="Response regulatory" evidence="2">
    <location>
        <begin position="9"/>
        <end position="137"/>
    </location>
</feature>
<dbReference type="Proteomes" id="UP000199339">
    <property type="component" value="Unassembled WGS sequence"/>
</dbReference>
<organism evidence="3 4">
    <name type="scientific">Marinobacter pelagius</name>
    <dbReference type="NCBI Taxonomy" id="379482"/>
    <lineage>
        <taxon>Bacteria</taxon>
        <taxon>Pseudomonadati</taxon>
        <taxon>Pseudomonadota</taxon>
        <taxon>Gammaproteobacteria</taxon>
        <taxon>Pseudomonadales</taxon>
        <taxon>Marinobacteraceae</taxon>
        <taxon>Marinobacter</taxon>
    </lineage>
</organism>
<dbReference type="InterPro" id="IPR011006">
    <property type="entry name" value="CheY-like_superfamily"/>
</dbReference>
<proteinExistence type="predicted"/>
<reference evidence="4" key="1">
    <citation type="submission" date="2016-10" db="EMBL/GenBank/DDBJ databases">
        <authorList>
            <person name="Varghese N."/>
            <person name="Submissions S."/>
        </authorList>
    </citation>
    <scope>NUCLEOTIDE SEQUENCE [LARGE SCALE GENOMIC DNA]</scope>
    <source>
        <strain evidence="4">CGMCC 1.6775</strain>
    </source>
</reference>
<dbReference type="SUPFAM" id="SSF52172">
    <property type="entry name" value="CheY-like"/>
    <property type="match status" value="1"/>
</dbReference>
<dbReference type="RefSeq" id="WP_091998861.1">
    <property type="nucleotide sequence ID" value="NZ_FOUR01000001.1"/>
</dbReference>
<dbReference type="AlphaFoldDB" id="A0A1I4S0K5"/>
<dbReference type="Gene3D" id="3.40.50.2300">
    <property type="match status" value="1"/>
</dbReference>
<dbReference type="OrthoDB" id="9793549at2"/>
<dbReference type="PANTHER" id="PTHR44520:SF2">
    <property type="entry name" value="RESPONSE REGULATOR RCP1"/>
    <property type="match status" value="1"/>
</dbReference>
<evidence type="ECO:0000313" key="3">
    <source>
        <dbReference type="EMBL" id="SFM57800.1"/>
    </source>
</evidence>
<dbReference type="GO" id="GO:0000160">
    <property type="term" value="P:phosphorelay signal transduction system"/>
    <property type="evidence" value="ECO:0007669"/>
    <property type="project" value="InterPro"/>
</dbReference>
<name>A0A1I4S0K5_9GAMM</name>
<sequence length="146" mass="16685">MNKPVKPALVVVADDDPDDCLMIREAFEDQCADCTLCFVHDGEELMDFLHGQHPDREGQTCPVPDLLLLDLNMPLKDGRQSLQEIKSDPRLQVLPTVIMTTSSDQDDRDFCQQRGANDYIVKPRKYSDLLDVVESLTKQWINKEHD</sequence>
<evidence type="ECO:0000313" key="4">
    <source>
        <dbReference type="Proteomes" id="UP000199339"/>
    </source>
</evidence>
<keyword evidence="4" id="KW-1185">Reference proteome</keyword>
<dbReference type="PANTHER" id="PTHR44520">
    <property type="entry name" value="RESPONSE REGULATOR RCP1-RELATED"/>
    <property type="match status" value="1"/>
</dbReference>
<accession>A0A1I4S0K5</accession>
<gene>
    <name evidence="3" type="ORF">SAMN04487961_0765</name>
</gene>
<dbReference type="InterPro" id="IPR001789">
    <property type="entry name" value="Sig_transdc_resp-reg_receiver"/>
</dbReference>
<dbReference type="InterPro" id="IPR052893">
    <property type="entry name" value="TCS_response_regulator"/>
</dbReference>
<evidence type="ECO:0000256" key="1">
    <source>
        <dbReference type="PROSITE-ProRule" id="PRU00169"/>
    </source>
</evidence>
<dbReference type="SMART" id="SM00448">
    <property type="entry name" value="REC"/>
    <property type="match status" value="1"/>
</dbReference>
<dbReference type="EMBL" id="FOUR01000001">
    <property type="protein sequence ID" value="SFM57800.1"/>
    <property type="molecule type" value="Genomic_DNA"/>
</dbReference>
<dbReference type="Pfam" id="PF00072">
    <property type="entry name" value="Response_reg"/>
    <property type="match status" value="1"/>
</dbReference>